<feature type="domain" description="Pop1 N-terminal" evidence="2">
    <location>
        <begin position="42"/>
        <end position="179"/>
    </location>
</feature>
<dbReference type="GO" id="GO:0001682">
    <property type="term" value="P:tRNA 5'-leader removal"/>
    <property type="evidence" value="ECO:0007669"/>
    <property type="project" value="InterPro"/>
</dbReference>
<evidence type="ECO:0000313" key="4">
    <source>
        <dbReference type="Proteomes" id="UP001188597"/>
    </source>
</evidence>
<dbReference type="InterPro" id="IPR009723">
    <property type="entry name" value="Pop1_N"/>
</dbReference>
<protein>
    <recommendedName>
        <fullName evidence="2">Pop1 N-terminal domain-containing protein</fullName>
    </recommendedName>
</protein>
<dbReference type="Pfam" id="PF06978">
    <property type="entry name" value="POP1_N"/>
    <property type="match status" value="1"/>
</dbReference>
<dbReference type="GO" id="GO:0005655">
    <property type="term" value="C:nucleolar ribonuclease P complex"/>
    <property type="evidence" value="ECO:0007669"/>
    <property type="project" value="InterPro"/>
</dbReference>
<evidence type="ECO:0000256" key="1">
    <source>
        <dbReference type="SAM" id="MobiDB-lite"/>
    </source>
</evidence>
<dbReference type="PANTHER" id="PTHR22731">
    <property type="entry name" value="RIBONUCLEASES P/MRP PROTEIN SUBUNIT POP1"/>
    <property type="match status" value="1"/>
</dbReference>
<feature type="compositionally biased region" description="Basic residues" evidence="1">
    <location>
        <begin position="66"/>
        <end position="75"/>
    </location>
</feature>
<proteinExistence type="predicted"/>
<keyword evidence="4" id="KW-1185">Reference proteome</keyword>
<dbReference type="AlphaFoldDB" id="A0AA89B960"/>
<dbReference type="PANTHER" id="PTHR22731:SF3">
    <property type="entry name" value="RIBONUCLEASES P_MRP PROTEIN SUBUNIT POP1"/>
    <property type="match status" value="1"/>
</dbReference>
<evidence type="ECO:0000259" key="2">
    <source>
        <dbReference type="Pfam" id="PF06978"/>
    </source>
</evidence>
<dbReference type="EMBL" id="JAVXUP010000196">
    <property type="protein sequence ID" value="KAK3034634.1"/>
    <property type="molecule type" value="Genomic_DNA"/>
</dbReference>
<dbReference type="GO" id="GO:0000172">
    <property type="term" value="C:ribonuclease MRP complex"/>
    <property type="evidence" value="ECO:0007669"/>
    <property type="project" value="InterPro"/>
</dbReference>
<comment type="caution">
    <text evidence="3">The sequence shown here is derived from an EMBL/GenBank/DDBJ whole genome shotgun (WGS) entry which is preliminary data.</text>
</comment>
<feature type="compositionally biased region" description="Basic and acidic residues" evidence="1">
    <location>
        <begin position="81"/>
        <end position="92"/>
    </location>
</feature>
<dbReference type="InterPro" id="IPR039182">
    <property type="entry name" value="Pop1"/>
</dbReference>
<reference evidence="3" key="1">
    <citation type="submission" date="2022-12" db="EMBL/GenBank/DDBJ databases">
        <title>Draft genome assemblies for two species of Escallonia (Escalloniales).</title>
        <authorList>
            <person name="Chanderbali A."/>
            <person name="Dervinis C."/>
            <person name="Anghel I."/>
            <person name="Soltis D."/>
            <person name="Soltis P."/>
            <person name="Zapata F."/>
        </authorList>
    </citation>
    <scope>NUCLEOTIDE SEQUENCE</scope>
    <source>
        <strain evidence="3">UCBG64.0493</strain>
        <tissue evidence="3">Leaf</tissue>
    </source>
</reference>
<organism evidence="3 4">
    <name type="scientific">Escallonia herrerae</name>
    <dbReference type="NCBI Taxonomy" id="1293975"/>
    <lineage>
        <taxon>Eukaryota</taxon>
        <taxon>Viridiplantae</taxon>
        <taxon>Streptophyta</taxon>
        <taxon>Embryophyta</taxon>
        <taxon>Tracheophyta</taxon>
        <taxon>Spermatophyta</taxon>
        <taxon>Magnoliopsida</taxon>
        <taxon>eudicotyledons</taxon>
        <taxon>Gunneridae</taxon>
        <taxon>Pentapetalae</taxon>
        <taxon>asterids</taxon>
        <taxon>campanulids</taxon>
        <taxon>Escalloniales</taxon>
        <taxon>Escalloniaceae</taxon>
        <taxon>Escallonia</taxon>
    </lineage>
</organism>
<feature type="region of interest" description="Disordered" evidence="1">
    <location>
        <begin position="1"/>
        <end position="22"/>
    </location>
</feature>
<evidence type="ECO:0000313" key="3">
    <source>
        <dbReference type="EMBL" id="KAK3034634.1"/>
    </source>
</evidence>
<sequence length="331" mass="37039">MTVEGSKQPRVSAAPPPRTLNVQKFAESRASELETLHSVVGNRLDNDFRSRRNKRRRTASHDNRVTKNKSRKKQKVGVVDSSKKDTLKNDGKKIPRYVCRKNEFKKNPASGFSTSGDGTKRLRTHMWHAKRFTMTKLWGFHLPLGLQGRGKGSRALLKWVKQEAVVHDASYSSAVQLEGSEAGISLLLCGSLLSILKAVLVPSASVHSEDICHNVLFGVICASAMLHHFEASPSRAIAPVTYMWRPLQERGARLDAAGHNTDGRDGPRNIDSCSSTRRVWIWIHASAFREGYEVSYANLVLSLPHSKPVILSEIRLVYIGHIDRPDLKFNF</sequence>
<gene>
    <name evidence="3" type="ORF">RJ639_033589</name>
</gene>
<feature type="region of interest" description="Disordered" evidence="1">
    <location>
        <begin position="43"/>
        <end position="92"/>
    </location>
</feature>
<accession>A0AA89B960</accession>
<name>A0AA89B960_9ASTE</name>
<dbReference type="Proteomes" id="UP001188597">
    <property type="component" value="Unassembled WGS sequence"/>
</dbReference>